<sequence length="163" mass="16904">MGGVTLAEAVPGPITSVAPFAGREAELSQALRSLGLSFPAPNTFNESSGDLIVWTGRDQAFLIGPLLEGLPAATTDQSDGWAALSVSGPDAAAALMRLIPLDLRVAAFPPGRAARAPLNHMAAVIWRDGEGFTLLVFRSMAQTAWHEIETAMKALAARAAVGA</sequence>
<comment type="caution">
    <text evidence="1">The sequence shown here is derived from an EMBL/GenBank/DDBJ whole genome shotgun (WGS) entry which is preliminary data.</text>
</comment>
<proteinExistence type="predicted"/>
<gene>
    <name evidence="1" type="ORF">GEU84_007110</name>
</gene>
<dbReference type="EMBL" id="WHUT02000003">
    <property type="protein sequence ID" value="NUB44145.1"/>
    <property type="molecule type" value="Genomic_DNA"/>
</dbReference>
<name>A0A8X8KNL0_9RHOB</name>
<protein>
    <submittedName>
        <fullName evidence="1">Sarcosine oxidase subunit gamma</fullName>
    </submittedName>
</protein>
<accession>A0A8X8KNL0</accession>
<reference evidence="1" key="1">
    <citation type="submission" date="2020-05" db="EMBL/GenBank/DDBJ databases">
        <title>Fertoebacter nigrum gen. nov., sp. nov., a new member of the family Rhodobacteraceae.</title>
        <authorList>
            <person name="Szuroczki S."/>
            <person name="Abbaszade G."/>
            <person name="Buni D."/>
            <person name="Schumann P."/>
            <person name="Toth E."/>
        </authorList>
    </citation>
    <scope>NUCLEOTIDE SEQUENCE</scope>
    <source>
        <strain evidence="1">RG-N-1a</strain>
    </source>
</reference>
<dbReference type="AlphaFoldDB" id="A0A8X8KNL0"/>
<dbReference type="InterPro" id="IPR027266">
    <property type="entry name" value="TrmE/GcvT-like"/>
</dbReference>
<evidence type="ECO:0000313" key="1">
    <source>
        <dbReference type="EMBL" id="NUB44145.1"/>
    </source>
</evidence>
<dbReference type="Gene3D" id="3.30.1360.120">
    <property type="entry name" value="Probable tRNA modification gtpase trme, domain 1"/>
    <property type="match status" value="1"/>
</dbReference>
<organism evidence="1 2">
    <name type="scientific">Fertoeibacter niger</name>
    <dbReference type="NCBI Taxonomy" id="2656921"/>
    <lineage>
        <taxon>Bacteria</taxon>
        <taxon>Pseudomonadati</taxon>
        <taxon>Pseudomonadota</taxon>
        <taxon>Alphaproteobacteria</taxon>
        <taxon>Rhodobacterales</taxon>
        <taxon>Paracoccaceae</taxon>
        <taxon>Fertoeibacter</taxon>
    </lineage>
</organism>
<dbReference type="Proteomes" id="UP000484076">
    <property type="component" value="Unassembled WGS sequence"/>
</dbReference>
<evidence type="ECO:0000313" key="2">
    <source>
        <dbReference type="Proteomes" id="UP000484076"/>
    </source>
</evidence>
<dbReference type="SUPFAM" id="SSF103025">
    <property type="entry name" value="Folate-binding domain"/>
    <property type="match status" value="1"/>
</dbReference>
<keyword evidence="2" id="KW-1185">Reference proteome</keyword>